<dbReference type="GO" id="GO:0046872">
    <property type="term" value="F:metal ion binding"/>
    <property type="evidence" value="ECO:0007669"/>
    <property type="project" value="UniProtKB-KW"/>
</dbReference>
<gene>
    <name evidence="5" type="ORF">C882_2400</name>
</gene>
<organism evidence="5 6">
    <name type="scientific">Caenispirillum salinarum AK4</name>
    <dbReference type="NCBI Taxonomy" id="1238182"/>
    <lineage>
        <taxon>Bacteria</taxon>
        <taxon>Pseudomonadati</taxon>
        <taxon>Pseudomonadota</taxon>
        <taxon>Alphaproteobacteria</taxon>
        <taxon>Rhodospirillales</taxon>
        <taxon>Novispirillaceae</taxon>
        <taxon>Caenispirillum</taxon>
    </lineage>
</organism>
<dbReference type="EMBL" id="ANHY01000003">
    <property type="protein sequence ID" value="EKV32322.1"/>
    <property type="molecule type" value="Genomic_DNA"/>
</dbReference>
<evidence type="ECO:0000256" key="3">
    <source>
        <dbReference type="ARBA" id="ARBA00023004"/>
    </source>
</evidence>
<dbReference type="STRING" id="1238182.C882_2400"/>
<evidence type="ECO:0000313" key="6">
    <source>
        <dbReference type="Proteomes" id="UP000009881"/>
    </source>
</evidence>
<dbReference type="CDD" id="cd12107">
    <property type="entry name" value="Hemerythrin"/>
    <property type="match status" value="1"/>
</dbReference>
<dbReference type="Proteomes" id="UP000009881">
    <property type="component" value="Unassembled WGS sequence"/>
</dbReference>
<dbReference type="AlphaFoldDB" id="K9H428"/>
<evidence type="ECO:0000256" key="1">
    <source>
        <dbReference type="ARBA" id="ARBA00010587"/>
    </source>
</evidence>
<dbReference type="NCBIfam" id="TIGR02481">
    <property type="entry name" value="hemeryth_dom"/>
    <property type="match status" value="1"/>
</dbReference>
<name>K9H428_9PROT</name>
<dbReference type="InterPro" id="IPR012312">
    <property type="entry name" value="Hemerythrin-like"/>
</dbReference>
<keyword evidence="2" id="KW-0479">Metal-binding</keyword>
<evidence type="ECO:0000313" key="5">
    <source>
        <dbReference type="EMBL" id="EKV32322.1"/>
    </source>
</evidence>
<dbReference type="Pfam" id="PF01814">
    <property type="entry name" value="Hemerythrin"/>
    <property type="match status" value="1"/>
</dbReference>
<sequence length="166" mass="18755">MSVGAEALDADHRALLDLVRRLDESVRAREPFEIVASLLTVATELTEAHIRREEDVLRRLNMGVDAEHAHAHQAFLTWSRRLRDDFIRTRDAGRVRSVMPVIRDWWHFHVCDQDMVDRPLFTANADRIEAILADSSLAEPILDSGPLHWPDAPAPVVGLRFAPGAV</sequence>
<dbReference type="InterPro" id="IPR012827">
    <property type="entry name" value="Hemerythrin_metal-bd"/>
</dbReference>
<keyword evidence="3" id="KW-0408">Iron</keyword>
<evidence type="ECO:0000256" key="2">
    <source>
        <dbReference type="ARBA" id="ARBA00022723"/>
    </source>
</evidence>
<accession>K9H428</accession>
<dbReference type="SUPFAM" id="SSF47188">
    <property type="entry name" value="Hemerythrin-like"/>
    <property type="match status" value="1"/>
</dbReference>
<evidence type="ECO:0000259" key="4">
    <source>
        <dbReference type="Pfam" id="PF01814"/>
    </source>
</evidence>
<protein>
    <recommendedName>
        <fullName evidence="4">Hemerythrin-like domain-containing protein</fullName>
    </recommendedName>
</protein>
<comment type="similarity">
    <text evidence="1">Belongs to the hemerythrin family.</text>
</comment>
<dbReference type="Gene3D" id="1.20.120.50">
    <property type="entry name" value="Hemerythrin-like"/>
    <property type="match status" value="1"/>
</dbReference>
<feature type="domain" description="Hemerythrin-like" evidence="4">
    <location>
        <begin position="4"/>
        <end position="116"/>
    </location>
</feature>
<proteinExistence type="inferred from homology"/>
<comment type="caution">
    <text evidence="5">The sequence shown here is derived from an EMBL/GenBank/DDBJ whole genome shotgun (WGS) entry which is preliminary data.</text>
</comment>
<keyword evidence="6" id="KW-1185">Reference proteome</keyword>
<reference evidence="5 6" key="1">
    <citation type="journal article" date="2013" name="Genome Announc.">
        <title>Draft Genome Sequence of an Alphaproteobacterium, Caenispirillum salinarum AK4(T), Isolated from a Solar Saltern.</title>
        <authorList>
            <person name="Khatri I."/>
            <person name="Singh A."/>
            <person name="Korpole S."/>
            <person name="Pinnaka A.K."/>
            <person name="Subramanian S."/>
        </authorList>
    </citation>
    <scope>NUCLEOTIDE SEQUENCE [LARGE SCALE GENOMIC DNA]</scope>
    <source>
        <strain evidence="5 6">AK4</strain>
    </source>
</reference>
<dbReference type="InterPro" id="IPR035938">
    <property type="entry name" value="Hemerythrin-like_sf"/>
</dbReference>